<dbReference type="InterPro" id="IPR011990">
    <property type="entry name" value="TPR-like_helical_dom_sf"/>
</dbReference>
<reference evidence="3" key="1">
    <citation type="journal article" date="2019" name="Int. J. Syst. Evol. Microbiol.">
        <title>The Global Catalogue of Microorganisms (GCM) 10K type strain sequencing project: providing services to taxonomists for standard genome sequencing and annotation.</title>
        <authorList>
            <consortium name="The Broad Institute Genomics Platform"/>
            <consortium name="The Broad Institute Genome Sequencing Center for Infectious Disease"/>
            <person name="Wu L."/>
            <person name="Ma J."/>
        </authorList>
    </citation>
    <scope>NUCLEOTIDE SEQUENCE [LARGE SCALE GENOMIC DNA]</scope>
    <source>
        <strain evidence="3">JCM 17927</strain>
    </source>
</reference>
<dbReference type="PROSITE" id="PS51257">
    <property type="entry name" value="PROKAR_LIPOPROTEIN"/>
    <property type="match status" value="1"/>
</dbReference>
<feature type="chain" id="PRO_5046929975" evidence="1">
    <location>
        <begin position="22"/>
        <end position="538"/>
    </location>
</feature>
<evidence type="ECO:0000313" key="3">
    <source>
        <dbReference type="Proteomes" id="UP001501175"/>
    </source>
</evidence>
<gene>
    <name evidence="2" type="ORF">GCM10023189_34090</name>
</gene>
<evidence type="ECO:0000256" key="1">
    <source>
        <dbReference type="SAM" id="SignalP"/>
    </source>
</evidence>
<keyword evidence="2" id="KW-0449">Lipoprotein</keyword>
<keyword evidence="1" id="KW-0732">Signal</keyword>
<organism evidence="2 3">
    <name type="scientific">Nibrella saemangeumensis</name>
    <dbReference type="NCBI Taxonomy" id="1084526"/>
    <lineage>
        <taxon>Bacteria</taxon>
        <taxon>Pseudomonadati</taxon>
        <taxon>Bacteroidota</taxon>
        <taxon>Cytophagia</taxon>
        <taxon>Cytophagales</taxon>
        <taxon>Spirosomataceae</taxon>
        <taxon>Nibrella</taxon>
    </lineage>
</organism>
<dbReference type="InterPro" id="IPR041662">
    <property type="entry name" value="SusD-like_2"/>
</dbReference>
<comment type="caution">
    <text evidence="2">The sequence shown here is derived from an EMBL/GenBank/DDBJ whole genome shotgun (WGS) entry which is preliminary data.</text>
</comment>
<proteinExistence type="predicted"/>
<dbReference type="EMBL" id="BAABHD010000032">
    <property type="protein sequence ID" value="GAA4459857.1"/>
    <property type="molecule type" value="Genomic_DNA"/>
</dbReference>
<name>A0ABP8N4T1_9BACT</name>
<feature type="signal peptide" evidence="1">
    <location>
        <begin position="1"/>
        <end position="21"/>
    </location>
</feature>
<dbReference type="Proteomes" id="UP001501175">
    <property type="component" value="Unassembled WGS sequence"/>
</dbReference>
<dbReference type="Gene3D" id="1.25.40.390">
    <property type="match status" value="1"/>
</dbReference>
<accession>A0ABP8N4T1</accession>
<dbReference type="Pfam" id="PF12771">
    <property type="entry name" value="SusD-like_2"/>
    <property type="match status" value="1"/>
</dbReference>
<protein>
    <submittedName>
        <fullName evidence="2">SusD/RagB family nutrient-binding outer membrane lipoprotein</fullName>
    </submittedName>
</protein>
<evidence type="ECO:0000313" key="2">
    <source>
        <dbReference type="EMBL" id="GAA4459857.1"/>
    </source>
</evidence>
<dbReference type="RefSeq" id="WP_345245126.1">
    <property type="nucleotide sequence ID" value="NZ_BAABHD010000032.1"/>
</dbReference>
<sequence>MKKIKAIQLAALTVFTLIVSSCSLDINRDPNNPTQVSSAQLLTAAQLDIANSLGSGPPGLSNPAGVFVHQVTQRSENDGYGITGSGNFAVTQAWTNLYRAIQNLNIIEEQGTANNQFSYVGIAQILRALAFSYMVDVWGDIPFSEASTSTKVQFPKFDKGQDIYPQLFTMIDEGIANLAKTSSANPTTDDLFYGGNVVTWRKFAKTLKLKLYNQVRLVQNVSAPVNALIAENDFIGPTQSFSLRYGSTASPDNRHPAFREDYNITTSGRDNYISPYFHEILSGTNTFFSTNPLSGIQDPRIPYYYFNQLSNARPNAQNPVEYRNGNFLSIYFSSQGPNQGFDQSFSSTIVGLYYAGGRYDDGNGVGTTGVNGASASGNGLQRILPYYNLLFIRAELAQAGITQEDPKKLFQDAVTAAFNEVNAAAAIGGAPAIPAAAITTYVNAVTGKYEAADATGKLELIMTEKWIANFGFALESYNDVRRTGFPRLYDPNADTIPFTSVSRAFPVSFPYPLAEELNLNSNAPAQRVIATAKVFWQP</sequence>
<keyword evidence="3" id="KW-1185">Reference proteome</keyword>
<dbReference type="SUPFAM" id="SSF48452">
    <property type="entry name" value="TPR-like"/>
    <property type="match status" value="1"/>
</dbReference>